<dbReference type="RefSeq" id="WP_013622434.1">
    <property type="nucleotide sequence ID" value="NC_015167.1"/>
</dbReference>
<gene>
    <name evidence="3" type="ordered locus">Celly_2874</name>
</gene>
<dbReference type="AlphaFoldDB" id="F0RBP1"/>
<dbReference type="InterPro" id="IPR029039">
    <property type="entry name" value="Flavoprotein-like_sf"/>
</dbReference>
<dbReference type="GO" id="GO:0009055">
    <property type="term" value="F:electron transfer activity"/>
    <property type="evidence" value="ECO:0007669"/>
    <property type="project" value="TreeGrafter"/>
</dbReference>
<accession>F0RBP1</accession>
<protein>
    <submittedName>
        <fullName evidence="3">NAD(P)H dehydrogenase (Quinone)</fullName>
    </submittedName>
</protein>
<dbReference type="HOGENOM" id="CLU_058643_0_2_10"/>
<dbReference type="OrthoDB" id="652200at2"/>
<keyword evidence="1" id="KW-0560">Oxidoreductase</keyword>
<dbReference type="KEGG" id="cly:Celly_2874"/>
<dbReference type="PANTHER" id="PTHR47307">
    <property type="entry name" value="GLUTATHIONE-REGULATED POTASSIUM-EFFLUX SYSTEM ANCILLARY PROTEIN KEFG"/>
    <property type="match status" value="1"/>
</dbReference>
<sequence length="197" mass="22923">MKKILVLFSHPNFEKSRANSILIEKIKEKEGVTIHDLYERYPDFNVDVAVEKELLNSHDIIIWHHPLYWYSCPPLMKQWMDMVLEFGWAYGPNGTALYGKKCLNVITTGGTRAVYCKEGTNSFSVNEFLRPFEQTANLCGMYYYPPFTVMGTHKIEEEALHSYAHQYDNLLDLLKQDLTLEEIGEFSFLNDIPQLNT</sequence>
<dbReference type="InterPro" id="IPR003680">
    <property type="entry name" value="Flavodoxin_fold"/>
</dbReference>
<dbReference type="EMBL" id="CP002534">
    <property type="protein sequence ID" value="ADY30691.1"/>
    <property type="molecule type" value="Genomic_DNA"/>
</dbReference>
<evidence type="ECO:0000259" key="2">
    <source>
        <dbReference type="Pfam" id="PF02525"/>
    </source>
</evidence>
<evidence type="ECO:0000313" key="4">
    <source>
        <dbReference type="Proteomes" id="UP000007487"/>
    </source>
</evidence>
<dbReference type="Pfam" id="PF02525">
    <property type="entry name" value="Flavodoxin_2"/>
    <property type="match status" value="1"/>
</dbReference>
<evidence type="ECO:0000313" key="3">
    <source>
        <dbReference type="EMBL" id="ADY30691.1"/>
    </source>
</evidence>
<keyword evidence="4" id="KW-1185">Reference proteome</keyword>
<reference evidence="3 4" key="1">
    <citation type="journal article" date="2011" name="Stand. Genomic Sci.">
        <title>Complete genome sequence of Cellulophaga lytica type strain (LIM- 21).</title>
        <authorList>
            <person name="Pati A."/>
            <person name="Abt B."/>
            <person name="Teshima H."/>
            <person name="Nolan M."/>
            <person name="Lapidus A."/>
            <person name="Lucas S."/>
            <person name="Hammon N."/>
            <person name="Deshpande S."/>
            <person name="Cheng J.F."/>
            <person name="Tapia R."/>
            <person name="Han C."/>
            <person name="Goodwin L."/>
            <person name="Pitluck S."/>
            <person name="Liolios K."/>
            <person name="Pagani I."/>
            <person name="Mavromatis K."/>
            <person name="Ovchinikova G."/>
            <person name="Chen A."/>
            <person name="Palaniappan K."/>
            <person name="Land M."/>
            <person name="Hauser L."/>
            <person name="Jeffries C.D."/>
            <person name="Detter J.C."/>
            <person name="Brambilla E.M."/>
            <person name="Kannan K.P."/>
            <person name="Rohde M."/>
            <person name="Spring S."/>
            <person name="Goker M."/>
            <person name="Woyke T."/>
            <person name="Bristow J."/>
            <person name="Eisen J.A."/>
            <person name="Markowitz V."/>
            <person name="Hugenholtz P."/>
            <person name="Kyrpides N.C."/>
            <person name="Klenk H.P."/>
            <person name="Ivanova N."/>
        </authorList>
    </citation>
    <scope>NUCLEOTIDE SEQUENCE [LARGE SCALE GENOMIC DNA]</scope>
    <source>
        <strain evidence="4">ATCC 23178 / DSM 7489 / JCM 8516 / NBRC 14961 / NCIMB 1423 / VKM B-1433 / Cy l20</strain>
    </source>
</reference>
<dbReference type="SUPFAM" id="SSF52218">
    <property type="entry name" value="Flavoproteins"/>
    <property type="match status" value="1"/>
</dbReference>
<evidence type="ECO:0000256" key="1">
    <source>
        <dbReference type="ARBA" id="ARBA00023002"/>
    </source>
</evidence>
<dbReference type="GO" id="GO:0003955">
    <property type="term" value="F:NAD(P)H dehydrogenase (quinone) activity"/>
    <property type="evidence" value="ECO:0007669"/>
    <property type="project" value="TreeGrafter"/>
</dbReference>
<dbReference type="STRING" id="867900.Celly_2874"/>
<name>F0RBP1_CELLC</name>
<proteinExistence type="predicted"/>
<dbReference type="InterPro" id="IPR046980">
    <property type="entry name" value="KefG/KefF"/>
</dbReference>
<dbReference type="GO" id="GO:0010181">
    <property type="term" value="F:FMN binding"/>
    <property type="evidence" value="ECO:0007669"/>
    <property type="project" value="TreeGrafter"/>
</dbReference>
<feature type="domain" description="Flavodoxin-like fold" evidence="2">
    <location>
        <begin position="2"/>
        <end position="169"/>
    </location>
</feature>
<organism evidence="3 4">
    <name type="scientific">Cellulophaga lytica (strain ATCC 23178 / DSM 7489 / JCM 8516 / NBRC 14961 / NCIMB 1423 / VKM B-1433 / Cy l20)</name>
    <dbReference type="NCBI Taxonomy" id="867900"/>
    <lineage>
        <taxon>Bacteria</taxon>
        <taxon>Pseudomonadati</taxon>
        <taxon>Bacteroidota</taxon>
        <taxon>Flavobacteriia</taxon>
        <taxon>Flavobacteriales</taxon>
        <taxon>Flavobacteriaceae</taxon>
        <taxon>Cellulophaga</taxon>
    </lineage>
</organism>
<dbReference type="Proteomes" id="UP000007487">
    <property type="component" value="Chromosome"/>
</dbReference>
<dbReference type="eggNOG" id="COG2249">
    <property type="taxonomic scope" value="Bacteria"/>
</dbReference>
<dbReference type="Gene3D" id="3.40.50.360">
    <property type="match status" value="1"/>
</dbReference>
<dbReference type="PANTHER" id="PTHR47307:SF1">
    <property type="entry name" value="GLUTATHIONE-REGULATED POTASSIUM-EFFLUX SYSTEM ANCILLARY PROTEIN KEFG"/>
    <property type="match status" value="1"/>
</dbReference>